<dbReference type="EMBL" id="RRCO01000007">
    <property type="protein sequence ID" value="RRJ24421.1"/>
    <property type="molecule type" value="Genomic_DNA"/>
</dbReference>
<proteinExistence type="predicted"/>
<keyword evidence="2" id="KW-1185">Reference proteome</keyword>
<protein>
    <submittedName>
        <fullName evidence="1">Uncharacterized protein</fullName>
    </submittedName>
</protein>
<organism evidence="1 2">
    <name type="scientific">Lachnoanaerobaculum gingivalis</name>
    <dbReference type="NCBI Taxonomy" id="2490855"/>
    <lineage>
        <taxon>Bacteria</taxon>
        <taxon>Bacillati</taxon>
        <taxon>Bacillota</taxon>
        <taxon>Clostridia</taxon>
        <taxon>Lachnospirales</taxon>
        <taxon>Lachnospiraceae</taxon>
        <taxon>Lachnoanaerobaculum</taxon>
    </lineage>
</organism>
<evidence type="ECO:0000313" key="1">
    <source>
        <dbReference type="EMBL" id="RRJ24421.1"/>
    </source>
</evidence>
<evidence type="ECO:0000313" key="2">
    <source>
        <dbReference type="Proteomes" id="UP000272490"/>
    </source>
</evidence>
<accession>A0A3P3QT81</accession>
<dbReference type="AlphaFoldDB" id="A0A3P3QT81"/>
<comment type="caution">
    <text evidence="1">The sequence shown here is derived from an EMBL/GenBank/DDBJ whole genome shotgun (WGS) entry which is preliminary data.</text>
</comment>
<gene>
    <name evidence="1" type="ORF">EHV10_13655</name>
</gene>
<reference evidence="1 2" key="1">
    <citation type="submission" date="2018-11" db="EMBL/GenBank/DDBJ databases">
        <title>Genome sequencing of Lachnoanaerobaculum sp. KCOM 2030 (= ChDC B114).</title>
        <authorList>
            <person name="Kook J.-K."/>
            <person name="Park S.-N."/>
            <person name="Lim Y.K."/>
        </authorList>
    </citation>
    <scope>NUCLEOTIDE SEQUENCE [LARGE SCALE GENOMIC DNA]</scope>
    <source>
        <strain evidence="1 2">KCOM 2030</strain>
    </source>
</reference>
<dbReference type="Proteomes" id="UP000272490">
    <property type="component" value="Unassembled WGS sequence"/>
</dbReference>
<sequence>MNVITYILPKQTDLTSIGLINQNSLNLVISHINSVHVEKFDGKSPLEVASFMCPDIYEKLIAYGIKEIEKDRIVLKPYLLKNRQL</sequence>
<name>A0A3P3QT81_9FIRM</name>